<dbReference type="EMBL" id="BGPR01002373">
    <property type="protein sequence ID" value="GBM72392.1"/>
    <property type="molecule type" value="Genomic_DNA"/>
</dbReference>
<reference evidence="2 3" key="1">
    <citation type="journal article" date="2019" name="Sci. Rep.">
        <title>Orb-weaving spider Araneus ventricosus genome elucidates the spidroin gene catalogue.</title>
        <authorList>
            <person name="Kono N."/>
            <person name="Nakamura H."/>
            <person name="Ohtoshi R."/>
            <person name="Moran D.A.P."/>
            <person name="Shinohara A."/>
            <person name="Yoshida Y."/>
            <person name="Fujiwara M."/>
            <person name="Mori M."/>
            <person name="Tomita M."/>
            <person name="Arakawa K."/>
        </authorList>
    </citation>
    <scope>NUCLEOTIDE SEQUENCE [LARGE SCALE GENOMIC DNA]</scope>
</reference>
<keyword evidence="3" id="KW-1185">Reference proteome</keyword>
<evidence type="ECO:0000313" key="3">
    <source>
        <dbReference type="Proteomes" id="UP000499080"/>
    </source>
</evidence>
<feature type="transmembrane region" description="Helical" evidence="1">
    <location>
        <begin position="81"/>
        <end position="99"/>
    </location>
</feature>
<keyword evidence="1" id="KW-1133">Transmembrane helix</keyword>
<evidence type="ECO:0000313" key="2">
    <source>
        <dbReference type="EMBL" id="GBM72392.1"/>
    </source>
</evidence>
<dbReference type="Proteomes" id="UP000499080">
    <property type="component" value="Unassembled WGS sequence"/>
</dbReference>
<comment type="caution">
    <text evidence="2">The sequence shown here is derived from an EMBL/GenBank/DDBJ whole genome shotgun (WGS) entry which is preliminary data.</text>
</comment>
<sequence length="150" mass="17999">MAVMEQNRPDMDFVNFDSELSEYYNYGLESLLHRKQRFYTTMAVLEQNRQNMDLVNFDSELCKYYNQQECLFFPDLSRVLTPYYAFCICFCLVWLKIRFNQRITMNSARQVVSLMAVAIETGYVREDPFRIGGIRRMSKFYFIFGASLRR</sequence>
<gene>
    <name evidence="2" type="ORF">AVEN_178063_1</name>
</gene>
<keyword evidence="1" id="KW-0472">Membrane</keyword>
<protein>
    <submittedName>
        <fullName evidence="2">Uncharacterized protein</fullName>
    </submittedName>
</protein>
<keyword evidence="1" id="KW-0812">Transmembrane</keyword>
<evidence type="ECO:0000256" key="1">
    <source>
        <dbReference type="SAM" id="Phobius"/>
    </source>
</evidence>
<dbReference type="AlphaFoldDB" id="A0A4Y2I4L5"/>
<name>A0A4Y2I4L5_ARAVE</name>
<proteinExistence type="predicted"/>
<accession>A0A4Y2I4L5</accession>
<organism evidence="2 3">
    <name type="scientific">Araneus ventricosus</name>
    <name type="common">Orbweaver spider</name>
    <name type="synonym">Epeira ventricosa</name>
    <dbReference type="NCBI Taxonomy" id="182803"/>
    <lineage>
        <taxon>Eukaryota</taxon>
        <taxon>Metazoa</taxon>
        <taxon>Ecdysozoa</taxon>
        <taxon>Arthropoda</taxon>
        <taxon>Chelicerata</taxon>
        <taxon>Arachnida</taxon>
        <taxon>Araneae</taxon>
        <taxon>Araneomorphae</taxon>
        <taxon>Entelegynae</taxon>
        <taxon>Araneoidea</taxon>
        <taxon>Araneidae</taxon>
        <taxon>Araneus</taxon>
    </lineage>
</organism>